<organism evidence="3 4">
    <name type="scientific">Citrullus colocynthis</name>
    <name type="common">colocynth</name>
    <dbReference type="NCBI Taxonomy" id="252529"/>
    <lineage>
        <taxon>Eukaryota</taxon>
        <taxon>Viridiplantae</taxon>
        <taxon>Streptophyta</taxon>
        <taxon>Embryophyta</taxon>
        <taxon>Tracheophyta</taxon>
        <taxon>Spermatophyta</taxon>
        <taxon>Magnoliopsida</taxon>
        <taxon>eudicotyledons</taxon>
        <taxon>Gunneridae</taxon>
        <taxon>Pentapetalae</taxon>
        <taxon>rosids</taxon>
        <taxon>fabids</taxon>
        <taxon>Cucurbitales</taxon>
        <taxon>Cucurbitaceae</taxon>
        <taxon>Benincaseae</taxon>
        <taxon>Citrullus</taxon>
    </lineage>
</organism>
<feature type="transmembrane region" description="Helical" evidence="2">
    <location>
        <begin position="295"/>
        <end position="314"/>
    </location>
</feature>
<dbReference type="PANTHER" id="PTHR33625">
    <property type="entry name" value="OS08G0179900 PROTEIN"/>
    <property type="match status" value="1"/>
</dbReference>
<dbReference type="Proteomes" id="UP001642487">
    <property type="component" value="Chromosome 10"/>
</dbReference>
<keyword evidence="2" id="KW-0812">Transmembrane</keyword>
<feature type="region of interest" description="Disordered" evidence="1">
    <location>
        <begin position="221"/>
        <end position="242"/>
    </location>
</feature>
<feature type="region of interest" description="Disordered" evidence="1">
    <location>
        <begin position="25"/>
        <end position="65"/>
    </location>
</feature>
<name>A0ABP0XRL1_9ROSI</name>
<evidence type="ECO:0000313" key="3">
    <source>
        <dbReference type="EMBL" id="CAK9310804.1"/>
    </source>
</evidence>
<sequence length="320" mass="35080">MFRGKSMGGGPAGNIIRTAGRAVTRAATTPANRPSSPTSTSRATRRHSRSANFHGLTSTSSPSQCPVSATDGFAAGWHFCNPYCDEFEWVTKDGIESENAARVSDDSIGWSVPSLDEVHGAVSAIHQVFGQENDEAGRVGKYTGLVNRVSPVGSEVDWVEPCLELQLGGRGVQRFYDAFHLLQTDPSVQRMVMSVSSDKAVWDAIMNNEAVQHLRNSFYEAKDEAPQDSEESSTDGPSNNESTNVVRWIFDNTKTKVMEVIERITELMNHLFQNGNGNDDKKRRGEGRDLLEEKLITSFLISIVVLLVVMVTRAHKASSS</sequence>
<keyword evidence="2" id="KW-1133">Transmembrane helix</keyword>
<accession>A0ABP0XRL1</accession>
<evidence type="ECO:0000256" key="1">
    <source>
        <dbReference type="SAM" id="MobiDB-lite"/>
    </source>
</evidence>
<protein>
    <submittedName>
        <fullName evidence="3">Uncharacterized protein</fullName>
    </submittedName>
</protein>
<dbReference type="PANTHER" id="PTHR33625:SF3">
    <property type="entry name" value="OS04G0550700 PROTEIN"/>
    <property type="match status" value="1"/>
</dbReference>
<keyword evidence="4" id="KW-1185">Reference proteome</keyword>
<evidence type="ECO:0000313" key="4">
    <source>
        <dbReference type="Proteomes" id="UP001642487"/>
    </source>
</evidence>
<feature type="compositionally biased region" description="Low complexity" evidence="1">
    <location>
        <begin position="25"/>
        <end position="42"/>
    </location>
</feature>
<keyword evidence="2" id="KW-0472">Membrane</keyword>
<evidence type="ECO:0000256" key="2">
    <source>
        <dbReference type="SAM" id="Phobius"/>
    </source>
</evidence>
<feature type="compositionally biased region" description="Polar residues" evidence="1">
    <location>
        <begin position="55"/>
        <end position="65"/>
    </location>
</feature>
<gene>
    <name evidence="3" type="ORF">CITCOLO1_LOCUS2445</name>
</gene>
<proteinExistence type="predicted"/>
<dbReference type="EMBL" id="OZ021744">
    <property type="protein sequence ID" value="CAK9310804.1"/>
    <property type="molecule type" value="Genomic_DNA"/>
</dbReference>
<reference evidence="3 4" key="1">
    <citation type="submission" date="2024-03" db="EMBL/GenBank/DDBJ databases">
        <authorList>
            <person name="Gkanogiannis A."/>
            <person name="Becerra Lopez-Lavalle L."/>
        </authorList>
    </citation>
    <scope>NUCLEOTIDE SEQUENCE [LARGE SCALE GENOMIC DNA]</scope>
</reference>